<feature type="region of interest" description="Disordered" evidence="1">
    <location>
        <begin position="1"/>
        <end position="33"/>
    </location>
</feature>
<sequence length="62" mass="6951">MQQNSRYSFSDRQRAKEASRAKDESDLRDGHVSREELRVANGAFSSLNLAAASIRRRQVIGG</sequence>
<reference evidence="2 3" key="1">
    <citation type="submission" date="2020-08" db="EMBL/GenBank/DDBJ databases">
        <title>Genomic Encyclopedia of Type Strains, Phase IV (KMG-IV): sequencing the most valuable type-strain genomes for metagenomic binning, comparative biology and taxonomic classification.</title>
        <authorList>
            <person name="Goeker M."/>
        </authorList>
    </citation>
    <scope>NUCLEOTIDE SEQUENCE [LARGE SCALE GENOMIC DNA]</scope>
    <source>
        <strain evidence="2 3">DSM 14552</strain>
    </source>
</reference>
<proteinExistence type="predicted"/>
<accession>A0A7W6A0F0</accession>
<keyword evidence="3" id="KW-1185">Reference proteome</keyword>
<dbReference type="Proteomes" id="UP000562395">
    <property type="component" value="Unassembled WGS sequence"/>
</dbReference>
<evidence type="ECO:0000313" key="2">
    <source>
        <dbReference type="EMBL" id="MBB3862524.1"/>
    </source>
</evidence>
<comment type="caution">
    <text evidence="2">The sequence shown here is derived from an EMBL/GenBank/DDBJ whole genome shotgun (WGS) entry which is preliminary data.</text>
</comment>
<dbReference type="EMBL" id="JACICY010000015">
    <property type="protein sequence ID" value="MBB3862524.1"/>
    <property type="molecule type" value="Genomic_DNA"/>
</dbReference>
<organism evidence="2 3">
    <name type="scientific">Novosphingobium hassiacum</name>
    <dbReference type="NCBI Taxonomy" id="173676"/>
    <lineage>
        <taxon>Bacteria</taxon>
        <taxon>Pseudomonadati</taxon>
        <taxon>Pseudomonadota</taxon>
        <taxon>Alphaproteobacteria</taxon>
        <taxon>Sphingomonadales</taxon>
        <taxon>Sphingomonadaceae</taxon>
        <taxon>Novosphingobium</taxon>
    </lineage>
</organism>
<protein>
    <submittedName>
        <fullName evidence="2">Uncharacterized protein</fullName>
    </submittedName>
</protein>
<evidence type="ECO:0000313" key="3">
    <source>
        <dbReference type="Proteomes" id="UP000562395"/>
    </source>
</evidence>
<evidence type="ECO:0000256" key="1">
    <source>
        <dbReference type="SAM" id="MobiDB-lite"/>
    </source>
</evidence>
<feature type="compositionally biased region" description="Basic and acidic residues" evidence="1">
    <location>
        <begin position="9"/>
        <end position="33"/>
    </location>
</feature>
<dbReference type="AlphaFoldDB" id="A0A7W6A0F0"/>
<gene>
    <name evidence="2" type="ORF">GGQ88_003825</name>
</gene>
<dbReference type="RefSeq" id="WP_183615002.1">
    <property type="nucleotide sequence ID" value="NZ_JACICY010000015.1"/>
</dbReference>
<name>A0A7W6A0F0_9SPHN</name>